<dbReference type="SUPFAM" id="SSF56645">
    <property type="entry name" value="Acyl-CoA dehydrogenase NM domain-like"/>
    <property type="match status" value="1"/>
</dbReference>
<evidence type="ECO:0000256" key="2">
    <source>
        <dbReference type="ARBA" id="ARBA00009347"/>
    </source>
</evidence>
<evidence type="ECO:0000256" key="4">
    <source>
        <dbReference type="ARBA" id="ARBA00022827"/>
    </source>
</evidence>
<dbReference type="Pfam" id="PF00441">
    <property type="entry name" value="Acyl-CoA_dh_1"/>
    <property type="match status" value="1"/>
</dbReference>
<evidence type="ECO:0000313" key="11">
    <source>
        <dbReference type="EMBL" id="ADI38623.1"/>
    </source>
</evidence>
<dbReference type="Gene3D" id="1.20.140.10">
    <property type="entry name" value="Butyryl-CoA Dehydrogenase, subunit A, domain 3"/>
    <property type="match status" value="2"/>
</dbReference>
<dbReference type="HOGENOM" id="CLU_018204_11_1_0"/>
<keyword evidence="4 6" id="KW-0274">FAD</keyword>
<organism evidence="11 12">
    <name type="scientific">Waddlia chondrophila (strain ATCC VR-1470 / WSU 86-1044)</name>
    <dbReference type="NCBI Taxonomy" id="716544"/>
    <lineage>
        <taxon>Bacteria</taxon>
        <taxon>Pseudomonadati</taxon>
        <taxon>Chlamydiota</taxon>
        <taxon>Chlamydiia</taxon>
        <taxon>Parachlamydiales</taxon>
        <taxon>Waddliaceae</taxon>
        <taxon>Waddlia</taxon>
    </lineage>
</organism>
<dbReference type="FunFam" id="2.40.110.10:FF:000002">
    <property type="entry name" value="Acyl-CoA dehydrogenase fadE12"/>
    <property type="match status" value="1"/>
</dbReference>
<dbReference type="FunFam" id="1.10.540.10:FF:000001">
    <property type="entry name" value="Very long-chain-specific acyl-CoA dehydrogenase, mitochondrial"/>
    <property type="match status" value="1"/>
</dbReference>
<dbReference type="PANTHER" id="PTHR43884">
    <property type="entry name" value="ACYL-COA DEHYDROGENASE"/>
    <property type="match status" value="1"/>
</dbReference>
<dbReference type="RefSeq" id="WP_013182335.1">
    <property type="nucleotide sequence ID" value="NC_014225.1"/>
</dbReference>
<dbReference type="InterPro" id="IPR009075">
    <property type="entry name" value="AcylCo_DH/oxidase_C"/>
</dbReference>
<gene>
    <name evidence="11" type="ordered locus">wcw_1271</name>
</gene>
<evidence type="ECO:0000259" key="8">
    <source>
        <dbReference type="Pfam" id="PF00441"/>
    </source>
</evidence>
<dbReference type="PANTHER" id="PTHR43884:SF9">
    <property type="entry name" value="COMPLEX I ASSEMBLY FACTOR ACAD9, MITOCHONDRIAL"/>
    <property type="match status" value="1"/>
</dbReference>
<dbReference type="GO" id="GO:0050660">
    <property type="term" value="F:flavin adenine dinucleotide binding"/>
    <property type="evidence" value="ECO:0007669"/>
    <property type="project" value="InterPro"/>
</dbReference>
<evidence type="ECO:0000313" key="12">
    <source>
        <dbReference type="Proteomes" id="UP000001505"/>
    </source>
</evidence>
<protein>
    <submittedName>
        <fullName evidence="11">Acyl-Coenzyme A dehydrogenase family protein</fullName>
        <ecNumber evidence="11">1.3.99.-</ecNumber>
    </submittedName>
</protein>
<dbReference type="OrthoDB" id="9802447at2"/>
<dbReference type="InterPro" id="IPR037069">
    <property type="entry name" value="AcylCoA_DH/ox_N_sf"/>
</dbReference>
<accession>D6YWW2</accession>
<dbReference type="InterPro" id="IPR046373">
    <property type="entry name" value="Acyl-CoA_Oxase/DH_mid-dom_sf"/>
</dbReference>
<dbReference type="InterPro" id="IPR009100">
    <property type="entry name" value="AcylCoA_DH/oxidase_NM_dom_sf"/>
</dbReference>
<dbReference type="STRING" id="716544.wcw_1271"/>
<feature type="domain" description="Acyl-CoA dehydrogenase/oxidase C-terminal" evidence="8">
    <location>
        <begin position="296"/>
        <end position="455"/>
    </location>
</feature>
<dbReference type="EMBL" id="CP001928">
    <property type="protein sequence ID" value="ADI38623.1"/>
    <property type="molecule type" value="Genomic_DNA"/>
</dbReference>
<comment type="cofactor">
    <cofactor evidence="1 6">
        <name>FAD</name>
        <dbReference type="ChEBI" id="CHEBI:57692"/>
    </cofactor>
</comment>
<dbReference type="Pfam" id="PF02771">
    <property type="entry name" value="Acyl-CoA_dh_N"/>
    <property type="match status" value="1"/>
</dbReference>
<dbReference type="InterPro" id="IPR006091">
    <property type="entry name" value="Acyl-CoA_Oxase/DH_mid-dom"/>
</dbReference>
<dbReference type="SUPFAM" id="SSF47203">
    <property type="entry name" value="Acyl-CoA dehydrogenase C-terminal domain-like"/>
    <property type="match status" value="1"/>
</dbReference>
<dbReference type="AlphaFoldDB" id="D6YWW2"/>
<reference evidence="11 12" key="1">
    <citation type="journal article" date="2010" name="PLoS ONE">
        <title>The Waddlia genome: a window into chlamydial biology.</title>
        <authorList>
            <person name="Bertelli C."/>
            <person name="Collyn F."/>
            <person name="Croxatto A."/>
            <person name="Ruckert C."/>
            <person name="Polkinghorne A."/>
            <person name="Kebbi-Beghdadi C."/>
            <person name="Goesmann A."/>
            <person name="Vaughan L."/>
            <person name="Greub G."/>
        </authorList>
    </citation>
    <scope>NUCLEOTIDE SEQUENCE [LARGE SCALE GENOMIC DNA]</scope>
    <source>
        <strain evidence="12">ATCC VR-1470 / WSU 86-1044</strain>
    </source>
</reference>
<evidence type="ECO:0000256" key="1">
    <source>
        <dbReference type="ARBA" id="ARBA00001974"/>
    </source>
</evidence>
<dbReference type="GO" id="GO:0003995">
    <property type="term" value="F:acyl-CoA dehydrogenase activity"/>
    <property type="evidence" value="ECO:0007669"/>
    <property type="project" value="TreeGrafter"/>
</dbReference>
<dbReference type="Pfam" id="PF02770">
    <property type="entry name" value="Acyl-CoA_dh_M"/>
    <property type="match status" value="1"/>
</dbReference>
<dbReference type="Gene3D" id="2.40.110.10">
    <property type="entry name" value="Butyryl-CoA Dehydrogenase, subunit A, domain 2"/>
    <property type="match status" value="1"/>
</dbReference>
<keyword evidence="12" id="KW-1185">Reference proteome</keyword>
<keyword evidence="3 6" id="KW-0285">Flavoprotein</keyword>
<proteinExistence type="inferred from homology"/>
<feature type="region of interest" description="Disordered" evidence="7">
    <location>
        <begin position="1"/>
        <end position="41"/>
    </location>
</feature>
<comment type="similarity">
    <text evidence="2 6">Belongs to the acyl-CoA dehydrogenase family.</text>
</comment>
<feature type="domain" description="Acyl-CoA dehydrogenase/oxidase N-terminal" evidence="10">
    <location>
        <begin position="71"/>
        <end position="179"/>
    </location>
</feature>
<dbReference type="eggNOG" id="COG1960">
    <property type="taxonomic scope" value="Bacteria"/>
</dbReference>
<dbReference type="Proteomes" id="UP000001505">
    <property type="component" value="Chromosome"/>
</dbReference>
<dbReference type="Gene3D" id="1.10.540.10">
    <property type="entry name" value="Acyl-CoA dehydrogenase/oxidase, N-terminal domain"/>
    <property type="match status" value="1"/>
</dbReference>
<evidence type="ECO:0000259" key="10">
    <source>
        <dbReference type="Pfam" id="PF02771"/>
    </source>
</evidence>
<name>D6YWW2_WADCW</name>
<dbReference type="KEGG" id="wch:wcw_1271"/>
<dbReference type="InterPro" id="IPR013786">
    <property type="entry name" value="AcylCoA_DH/ox_N"/>
</dbReference>
<evidence type="ECO:0000256" key="6">
    <source>
        <dbReference type="RuleBase" id="RU362125"/>
    </source>
</evidence>
<evidence type="ECO:0000256" key="7">
    <source>
        <dbReference type="SAM" id="MobiDB-lite"/>
    </source>
</evidence>
<feature type="domain" description="Acyl-CoA oxidase/dehydrogenase middle" evidence="9">
    <location>
        <begin position="183"/>
        <end position="284"/>
    </location>
</feature>
<evidence type="ECO:0000256" key="3">
    <source>
        <dbReference type="ARBA" id="ARBA00022630"/>
    </source>
</evidence>
<dbReference type="InterPro" id="IPR036250">
    <property type="entry name" value="AcylCo_DH-like_C"/>
</dbReference>
<evidence type="ECO:0000259" key="9">
    <source>
        <dbReference type="Pfam" id="PF02770"/>
    </source>
</evidence>
<keyword evidence="5 6" id="KW-0560">Oxidoreductase</keyword>
<evidence type="ECO:0000256" key="5">
    <source>
        <dbReference type="ARBA" id="ARBA00023002"/>
    </source>
</evidence>
<sequence>MADLENDDGATALVDVSEPGGEAKREALEVAEDAREKEWKHPSFGSQMFMGNFNPSLMHPFPKQSEEDKKEGEDFIKDLGDYLKNNLDPEAVDKNREIPEEVMEELARRGVFAMKVPKEYNGLGFSVTNYNKAVMKIASYCGGTGVLVSAHQSIGVPQPLKMFGTEEQKKKFFPRFREGAISAFALTEPEVGSDPAQMSATAKLTEDGKHYILNGTKLWCTNGTIADVIVVMANTAPKMVKGREKKQISAFILEMDTPGVEVVHRCEFMGLGAIYNGVLKFTDVKIPAENLIWKEGKGLSMALATINVGRLTLPAASVGGAKQCLSIARRWGKERVQWGLPIGLHEEGRQKLAFISSTTFAMEALTYLTSAWADDGTVDIRIEAAMAKLFCTESFWKITDATMQLRGGRGYEKASSLKARGEPGYPVERAMRDCRINMILEGSSEIMRLFLAREAMDPHLSRAKDLLFKRLSKGETFKKILSLAGFYALWYPKQFIKPLFTSSYSDFGPLAQYMKFCERSSHRLARNIFWYMGRYQQKLERKQMILGRLMEIGTELFVMAATCSYAVMKHRENPSDHTAIDLADYFCRMAKRRVLGRYRSLTDNEDRAANALAKKVMDDQLRWLEEGIIWIGPKN</sequence>
<feature type="compositionally biased region" description="Basic and acidic residues" evidence="7">
    <location>
        <begin position="21"/>
        <end position="41"/>
    </location>
</feature>
<dbReference type="EC" id="1.3.99.-" evidence="11"/>